<feature type="compositionally biased region" description="Polar residues" evidence="1">
    <location>
        <begin position="422"/>
        <end position="440"/>
    </location>
</feature>
<protein>
    <submittedName>
        <fullName evidence="2">Uncharacterized protein</fullName>
    </submittedName>
</protein>
<feature type="region of interest" description="Disordered" evidence="1">
    <location>
        <begin position="341"/>
        <end position="365"/>
    </location>
</feature>
<accession>A0A9P5Z328</accession>
<name>A0A9P5Z328_9AGAR</name>
<reference evidence="2" key="1">
    <citation type="submission" date="2020-11" db="EMBL/GenBank/DDBJ databases">
        <authorList>
            <consortium name="DOE Joint Genome Institute"/>
            <person name="Ahrendt S."/>
            <person name="Riley R."/>
            <person name="Andreopoulos W."/>
            <person name="Labutti K."/>
            <person name="Pangilinan J."/>
            <person name="Ruiz-Duenas F.J."/>
            <person name="Barrasa J.M."/>
            <person name="Sanchez-Garcia M."/>
            <person name="Camarero S."/>
            <person name="Miyauchi S."/>
            <person name="Serrano A."/>
            <person name="Linde D."/>
            <person name="Babiker R."/>
            <person name="Drula E."/>
            <person name="Ayuso-Fernandez I."/>
            <person name="Pacheco R."/>
            <person name="Padilla G."/>
            <person name="Ferreira P."/>
            <person name="Barriuso J."/>
            <person name="Kellner H."/>
            <person name="Castanera R."/>
            <person name="Alfaro M."/>
            <person name="Ramirez L."/>
            <person name="Pisabarro A.G."/>
            <person name="Kuo A."/>
            <person name="Tritt A."/>
            <person name="Lipzen A."/>
            <person name="He G."/>
            <person name="Yan M."/>
            <person name="Ng V."/>
            <person name="Cullen D."/>
            <person name="Martin F."/>
            <person name="Rosso M.-N."/>
            <person name="Henrissat B."/>
            <person name="Hibbett D."/>
            <person name="Martinez A.T."/>
            <person name="Grigoriev I.V."/>
        </authorList>
    </citation>
    <scope>NUCLEOTIDE SEQUENCE</scope>
    <source>
        <strain evidence="2">CIRM-BRFM 674</strain>
    </source>
</reference>
<evidence type="ECO:0000313" key="3">
    <source>
        <dbReference type="Proteomes" id="UP000807469"/>
    </source>
</evidence>
<feature type="compositionally biased region" description="Polar residues" evidence="1">
    <location>
        <begin position="84"/>
        <end position="97"/>
    </location>
</feature>
<feature type="compositionally biased region" description="Polar residues" evidence="1">
    <location>
        <begin position="402"/>
        <end position="413"/>
    </location>
</feature>
<sequence>MADVDNAKFNHGFKKPSKCMGDKPDMHCQAVRFKGEGHKLRGQGKSEADQTCVEEQKEAAHVELKTSGLERAISFLAPPAPQIGDSSSQDENSSLPTPATLPMIPQLLSPMPCFPLVQQPHFLWSPAPATPEISSFYPGTSPPTPLRTLGRLQKGLMRSTSAGSSAPAGQRMAMHKLSGRAEAYSPSPSPTSPQFISKLVRNNVMLEVNVLLRGRIRQLVAELELRRRLMQRAQAQLLRSERILESSTLPAPLPAPQDLDNASKAHEQMWRGGAIIKDGQPPTQRHDDTSPPQLLPNLDDVPDAVKRTQFIFSVDQLAQSNPGAPVKKLGAKSSAEFAKREKPAPAAQAHMNYSEGSFPSSNSEQFSISRPTIELALDDVLLNDDVSTDSLHMSWMSTFGASGNTADHSTISTDEIEKDEAPTSSAAWQQQSVATSTHAASQPPHP</sequence>
<comment type="caution">
    <text evidence="2">The sequence shown here is derived from an EMBL/GenBank/DDBJ whole genome shotgun (WGS) entry which is preliminary data.</text>
</comment>
<feature type="region of interest" description="Disordered" evidence="1">
    <location>
        <begin position="78"/>
        <end position="97"/>
    </location>
</feature>
<evidence type="ECO:0000256" key="1">
    <source>
        <dbReference type="SAM" id="MobiDB-lite"/>
    </source>
</evidence>
<feature type="region of interest" description="Disordered" evidence="1">
    <location>
        <begin position="1"/>
        <end position="21"/>
    </location>
</feature>
<dbReference type="Proteomes" id="UP000807469">
    <property type="component" value="Unassembled WGS sequence"/>
</dbReference>
<feature type="region of interest" description="Disordered" evidence="1">
    <location>
        <begin position="402"/>
        <end position="446"/>
    </location>
</feature>
<proteinExistence type="predicted"/>
<evidence type="ECO:0000313" key="2">
    <source>
        <dbReference type="EMBL" id="KAF9480552.1"/>
    </source>
</evidence>
<gene>
    <name evidence="2" type="ORF">BDN70DRAFT_894009</name>
</gene>
<dbReference type="EMBL" id="MU155192">
    <property type="protein sequence ID" value="KAF9480552.1"/>
    <property type="molecule type" value="Genomic_DNA"/>
</dbReference>
<feature type="compositionally biased region" description="Polar residues" evidence="1">
    <location>
        <begin position="354"/>
        <end position="365"/>
    </location>
</feature>
<dbReference type="AlphaFoldDB" id="A0A9P5Z328"/>
<keyword evidence="3" id="KW-1185">Reference proteome</keyword>
<organism evidence="2 3">
    <name type="scientific">Pholiota conissans</name>
    <dbReference type="NCBI Taxonomy" id="109636"/>
    <lineage>
        <taxon>Eukaryota</taxon>
        <taxon>Fungi</taxon>
        <taxon>Dikarya</taxon>
        <taxon>Basidiomycota</taxon>
        <taxon>Agaricomycotina</taxon>
        <taxon>Agaricomycetes</taxon>
        <taxon>Agaricomycetidae</taxon>
        <taxon>Agaricales</taxon>
        <taxon>Agaricineae</taxon>
        <taxon>Strophariaceae</taxon>
        <taxon>Pholiota</taxon>
    </lineage>
</organism>